<dbReference type="PANTHER" id="PTHR11360">
    <property type="entry name" value="MONOCARBOXYLATE TRANSPORTER"/>
    <property type="match status" value="1"/>
</dbReference>
<dbReference type="EMBL" id="BAABQM010000002">
    <property type="protein sequence ID" value="GAA5414588.1"/>
    <property type="molecule type" value="Genomic_DNA"/>
</dbReference>
<dbReference type="Gene3D" id="1.20.1250.20">
    <property type="entry name" value="MFS general substrate transporter like domains"/>
    <property type="match status" value="2"/>
</dbReference>
<keyword evidence="1" id="KW-1133">Transmembrane helix</keyword>
<reference evidence="2" key="1">
    <citation type="submission" date="2024-02" db="EMBL/GenBank/DDBJ databases">
        <title>Draft genome sequence of new strains in genus Ureaplasma.</title>
        <authorList>
            <person name="Nakajima Y."/>
            <person name="Segawa T."/>
        </authorList>
    </citation>
    <scope>NUCLEOTIDE SEQUENCE [LARGE SCALE GENOMIC DNA]</scope>
    <source>
        <strain evidence="2">OM1</strain>
    </source>
</reference>
<dbReference type="RefSeq" id="WP_353289753.1">
    <property type="nucleotide sequence ID" value="NZ_BAABQM010000002.1"/>
</dbReference>
<dbReference type="SUPFAM" id="SSF103473">
    <property type="entry name" value="MFS general substrate transporter"/>
    <property type="match status" value="1"/>
</dbReference>
<feature type="transmembrane region" description="Helical" evidence="1">
    <location>
        <begin position="157"/>
        <end position="175"/>
    </location>
</feature>
<dbReference type="InterPro" id="IPR011701">
    <property type="entry name" value="MFS"/>
</dbReference>
<organism evidence="2 3">
    <name type="scientific">Ureaplasma ceti</name>
    <dbReference type="NCBI Taxonomy" id="3119530"/>
    <lineage>
        <taxon>Bacteria</taxon>
        <taxon>Bacillati</taxon>
        <taxon>Mycoplasmatota</taxon>
        <taxon>Mycoplasmoidales</taxon>
        <taxon>Mycoplasmoidaceae</taxon>
        <taxon>Ureaplasma</taxon>
    </lineage>
</organism>
<comment type="caution">
    <text evidence="2">The sequence shown here is derived from an EMBL/GenBank/DDBJ whole genome shotgun (WGS) entry which is preliminary data.</text>
</comment>
<proteinExistence type="predicted"/>
<name>A0ABP9U5G5_9BACT</name>
<protein>
    <recommendedName>
        <fullName evidence="4">MFS transporter</fullName>
    </recommendedName>
</protein>
<feature type="transmembrane region" description="Helical" evidence="1">
    <location>
        <begin position="20"/>
        <end position="37"/>
    </location>
</feature>
<feature type="transmembrane region" description="Helical" evidence="1">
    <location>
        <begin position="123"/>
        <end position="145"/>
    </location>
</feature>
<dbReference type="Proteomes" id="UP001449582">
    <property type="component" value="Unassembled WGS sequence"/>
</dbReference>
<feature type="transmembrane region" description="Helical" evidence="1">
    <location>
        <begin position="353"/>
        <end position="369"/>
    </location>
</feature>
<feature type="transmembrane region" description="Helical" evidence="1">
    <location>
        <begin position="432"/>
        <end position="451"/>
    </location>
</feature>
<evidence type="ECO:0008006" key="4">
    <source>
        <dbReference type="Google" id="ProtNLM"/>
    </source>
</evidence>
<dbReference type="PANTHER" id="PTHR11360:SF284">
    <property type="entry name" value="EG:103B4.3 PROTEIN-RELATED"/>
    <property type="match status" value="1"/>
</dbReference>
<dbReference type="Pfam" id="PF07690">
    <property type="entry name" value="MFS_1"/>
    <property type="match status" value="1"/>
</dbReference>
<evidence type="ECO:0000256" key="1">
    <source>
        <dbReference type="SAM" id="Phobius"/>
    </source>
</evidence>
<feature type="transmembrane region" description="Helical" evidence="1">
    <location>
        <begin position="90"/>
        <end position="111"/>
    </location>
</feature>
<keyword evidence="1" id="KW-0812">Transmembrane</keyword>
<keyword evidence="1" id="KW-0472">Membrane</keyword>
<dbReference type="InterPro" id="IPR050327">
    <property type="entry name" value="Proton-linked_MCT"/>
</dbReference>
<feature type="transmembrane region" description="Helical" evidence="1">
    <location>
        <begin position="299"/>
        <end position="318"/>
    </location>
</feature>
<feature type="transmembrane region" description="Helical" evidence="1">
    <location>
        <begin position="258"/>
        <end position="279"/>
    </location>
</feature>
<keyword evidence="3" id="KW-1185">Reference proteome</keyword>
<accession>A0ABP9U5G5</accession>
<evidence type="ECO:0000313" key="2">
    <source>
        <dbReference type="EMBL" id="GAA5414588.1"/>
    </source>
</evidence>
<feature type="transmembrane region" description="Helical" evidence="1">
    <location>
        <begin position="195"/>
        <end position="219"/>
    </location>
</feature>
<evidence type="ECO:0000313" key="3">
    <source>
        <dbReference type="Proteomes" id="UP001449582"/>
    </source>
</evidence>
<gene>
    <name evidence="2" type="ORF">UREOM_2990</name>
</gene>
<feature type="transmembrane region" description="Helical" evidence="1">
    <location>
        <begin position="389"/>
        <end position="412"/>
    </location>
</feature>
<sequence length="658" mass="75675">MNKIIQTKSKTLKNYDATKFVVLFACCLINIISYSIPQYGTPLTLSSLSEFVTDNKMFLIGLMFLVASLINLLISPYVNKIFRFVNIKALFSIGIIINGLGFMCFGLAQFATHNLGAGIVTIYTAQTCVTIGSMIFSTISIPLVINQWFSTKQKGMAIGLSTSAIGVGAMIWQVVIQNCLKSKALGYDSATNHLAIWNVYFIFGSIIIIAGILITVTMIKVPKTDAYKNAADQKNFVYNEPKHEDIGPGYQVLKRNPWFWCFLFGFFLTSIGIGTWGNMYVTFLEDGLGWDDNPKKYEIIGYVGFFFATGNIIGNSIGGTLFDKFKSSKMWAFACLMRILGMFLLLVSAVKTYAIFGAGFFCGLGTLSYRTGRSFIAIDLFKKKDISKILSMVAISFSLGYCISLPILNGIADSGSTSYLFGVQCNRQWEGAWIFAISALSCGALLTWIMIKRINKLGTRGMQYDTVNRYTLFEQKEKFWFKFTSWFFWYIGYKESHYKKWYRHHLQRLVDAVYRVSEPKKKELLKNTIQNLRNLIGECNNKKNYLKSKQNKKLSRYRLQSIKIKTETFLDDVDYRLKTFDFNYNKFYAYYTNPWKVIYKEILEQLTIIYEGKVWEQHMLYKLRLRSRKHKSINKIEKYYNKFKKLKAVILHLIDTEN</sequence>
<dbReference type="InterPro" id="IPR036259">
    <property type="entry name" value="MFS_trans_sf"/>
</dbReference>
<feature type="transmembrane region" description="Helical" evidence="1">
    <location>
        <begin position="57"/>
        <end position="78"/>
    </location>
</feature>